<gene>
    <name evidence="8" type="ORF">G4D63_15200</name>
</gene>
<comment type="caution">
    <text evidence="8">The sequence shown here is derived from an EMBL/GenBank/DDBJ whole genome shotgun (WGS) entry which is preliminary data.</text>
</comment>
<dbReference type="Pfam" id="PF01381">
    <property type="entry name" value="HTH_3"/>
    <property type="match status" value="1"/>
</dbReference>
<evidence type="ECO:0000256" key="5">
    <source>
        <dbReference type="ARBA" id="ARBA00038253"/>
    </source>
</evidence>
<keyword evidence="2" id="KW-0963">Cytoplasm</keyword>
<dbReference type="InterPro" id="IPR019734">
    <property type="entry name" value="TPR_rpt"/>
</dbReference>
<feature type="domain" description="HTH cro/C1-type" evidence="7">
    <location>
        <begin position="13"/>
        <end position="67"/>
    </location>
</feature>
<feature type="repeat" description="TPR" evidence="6">
    <location>
        <begin position="394"/>
        <end position="427"/>
    </location>
</feature>
<dbReference type="InterPro" id="IPR006597">
    <property type="entry name" value="Sel1-like"/>
</dbReference>
<protein>
    <submittedName>
        <fullName evidence="8">Helix-turn-helix transcriptional regulator</fullName>
    </submittedName>
</protein>
<evidence type="ECO:0000259" key="7">
    <source>
        <dbReference type="PROSITE" id="PS50943"/>
    </source>
</evidence>
<dbReference type="SUPFAM" id="SSF48452">
    <property type="entry name" value="TPR-like"/>
    <property type="match status" value="2"/>
</dbReference>
<dbReference type="GO" id="GO:0005737">
    <property type="term" value="C:cytoplasm"/>
    <property type="evidence" value="ECO:0007669"/>
    <property type="project" value="UniProtKB-SubCell"/>
</dbReference>
<evidence type="ECO:0000313" key="8">
    <source>
        <dbReference type="EMBL" id="NEY73082.1"/>
    </source>
</evidence>
<dbReference type="PROSITE" id="PS50943">
    <property type="entry name" value="HTH_CROC1"/>
    <property type="match status" value="1"/>
</dbReference>
<accession>A0A6M0Q9Q5</accession>
<organism evidence="8 9">
    <name type="scientific">Bacillus mesophilus</name>
    <dbReference type="NCBI Taxonomy" id="1808955"/>
    <lineage>
        <taxon>Bacteria</taxon>
        <taxon>Bacillati</taxon>
        <taxon>Bacillota</taxon>
        <taxon>Bacilli</taxon>
        <taxon>Bacillales</taxon>
        <taxon>Bacillaceae</taxon>
        <taxon>Bacillus</taxon>
    </lineage>
</organism>
<keyword evidence="4 6" id="KW-0802">TPR repeat</keyword>
<dbReference type="PANTHER" id="PTHR46630:SF1">
    <property type="entry name" value="TETRATRICOPEPTIDE REPEAT PROTEIN 29"/>
    <property type="match status" value="1"/>
</dbReference>
<evidence type="ECO:0000256" key="1">
    <source>
        <dbReference type="ARBA" id="ARBA00004496"/>
    </source>
</evidence>
<evidence type="ECO:0000256" key="2">
    <source>
        <dbReference type="ARBA" id="ARBA00022490"/>
    </source>
</evidence>
<comment type="subcellular location">
    <subcellularLocation>
        <location evidence="1">Cytoplasm</location>
    </subcellularLocation>
</comment>
<keyword evidence="3" id="KW-0677">Repeat</keyword>
<feature type="repeat" description="TPR" evidence="6">
    <location>
        <begin position="274"/>
        <end position="307"/>
    </location>
</feature>
<sequence length="432" mass="51575">MNKEMIENAGSFIKFYRTKKGITQESLSQGICSITYLSKIENGKITPNQETVKFLLERLDLNTVEYAKLLDNMHTVEELITKIYVLIEGKKNEEVRKIFNDINQQLELIMNNPTLFQKYLLVKLRYHLIFNELNKAQKAVDDIESMKDMLTPLLKQHYYHFKGLLKCRQNLYNEGLFLLKEAESIMMNNNRNDCNLLYHIGLTYSHLKISNVAIHYCQKALPIFIENMNFNKIIDCKSIIGLNYTRNMNYEEAEKEFLTIVRISMDTNDQVNRAIAYHNLGYCYSMRENHNKAMEYYTLSLELKDSKSQSYFTTLLYIVKHLYRNGKLDECNRYLERALRNMRIKDFSGVEIDFVTLWYEVNLERKNNIQEYIIHLEKTAVPYYISKQNFQELSKAYRRLGEYYYNDRKYKLACNYYERAIKSYNEEIISRP</sequence>
<dbReference type="InterPro" id="IPR010982">
    <property type="entry name" value="Lambda_DNA-bd_dom_sf"/>
</dbReference>
<dbReference type="Gene3D" id="1.10.260.40">
    <property type="entry name" value="lambda repressor-like DNA-binding domains"/>
    <property type="match status" value="1"/>
</dbReference>
<dbReference type="PROSITE" id="PS50005">
    <property type="entry name" value="TPR"/>
    <property type="match status" value="2"/>
</dbReference>
<dbReference type="InterPro" id="IPR001387">
    <property type="entry name" value="Cro/C1-type_HTH"/>
</dbReference>
<dbReference type="EMBL" id="JAAIWM010000005">
    <property type="protein sequence ID" value="NEY73082.1"/>
    <property type="molecule type" value="Genomic_DNA"/>
</dbReference>
<dbReference type="InterPro" id="IPR011990">
    <property type="entry name" value="TPR-like_helical_dom_sf"/>
</dbReference>
<evidence type="ECO:0000256" key="3">
    <source>
        <dbReference type="ARBA" id="ARBA00022737"/>
    </source>
</evidence>
<dbReference type="InterPro" id="IPR051476">
    <property type="entry name" value="Bac_ResReg_Asp_Phosphatase"/>
</dbReference>
<keyword evidence="9" id="KW-1185">Reference proteome</keyword>
<proteinExistence type="inferred from homology"/>
<dbReference type="Proteomes" id="UP000481043">
    <property type="component" value="Unassembled WGS sequence"/>
</dbReference>
<dbReference type="AlphaFoldDB" id="A0A6M0Q9Q5"/>
<evidence type="ECO:0000313" key="9">
    <source>
        <dbReference type="Proteomes" id="UP000481043"/>
    </source>
</evidence>
<dbReference type="CDD" id="cd00093">
    <property type="entry name" value="HTH_XRE"/>
    <property type="match status" value="1"/>
</dbReference>
<dbReference type="RefSeq" id="WP_163180543.1">
    <property type="nucleotide sequence ID" value="NZ_JAAIWM010000005.1"/>
</dbReference>
<name>A0A6M0Q9Q5_9BACI</name>
<dbReference type="SMART" id="SM00530">
    <property type="entry name" value="HTH_XRE"/>
    <property type="match status" value="1"/>
</dbReference>
<dbReference type="SMART" id="SM00671">
    <property type="entry name" value="SEL1"/>
    <property type="match status" value="2"/>
</dbReference>
<dbReference type="SMART" id="SM00028">
    <property type="entry name" value="TPR"/>
    <property type="match status" value="3"/>
</dbReference>
<evidence type="ECO:0000256" key="4">
    <source>
        <dbReference type="ARBA" id="ARBA00022803"/>
    </source>
</evidence>
<reference evidence="8 9" key="1">
    <citation type="submission" date="2020-02" db="EMBL/GenBank/DDBJ databases">
        <title>Bacillus aquiflavi sp. nov., isolated from yellow water of strong flavor Chinese baijiu in Yibin region of China.</title>
        <authorList>
            <person name="Xie J."/>
        </authorList>
    </citation>
    <scope>NUCLEOTIDE SEQUENCE [LARGE SCALE GENOMIC DNA]</scope>
    <source>
        <strain evidence="8 9">SA4</strain>
    </source>
</reference>
<dbReference type="Gene3D" id="1.25.40.10">
    <property type="entry name" value="Tetratricopeptide repeat domain"/>
    <property type="match status" value="1"/>
</dbReference>
<evidence type="ECO:0000256" key="6">
    <source>
        <dbReference type="PROSITE-ProRule" id="PRU00339"/>
    </source>
</evidence>
<comment type="similarity">
    <text evidence="5">Belongs to the Rap family.</text>
</comment>
<dbReference type="GO" id="GO:0003677">
    <property type="term" value="F:DNA binding"/>
    <property type="evidence" value="ECO:0007669"/>
    <property type="project" value="InterPro"/>
</dbReference>
<dbReference type="Pfam" id="PF13424">
    <property type="entry name" value="TPR_12"/>
    <property type="match status" value="1"/>
</dbReference>
<dbReference type="SUPFAM" id="SSF47413">
    <property type="entry name" value="lambda repressor-like DNA-binding domains"/>
    <property type="match status" value="1"/>
</dbReference>
<dbReference type="PANTHER" id="PTHR46630">
    <property type="entry name" value="TETRATRICOPEPTIDE REPEAT PROTEIN 29"/>
    <property type="match status" value="1"/>
</dbReference>